<comment type="caution">
    <text evidence="1">The sequence shown here is derived from an EMBL/GenBank/DDBJ whole genome shotgun (WGS) entry which is preliminary data.</text>
</comment>
<name>A0A7X0NJQ9_9GAMM</name>
<evidence type="ECO:0000313" key="1">
    <source>
        <dbReference type="EMBL" id="MBB6544713.1"/>
    </source>
</evidence>
<evidence type="ECO:0000313" key="2">
    <source>
        <dbReference type="Proteomes" id="UP000537141"/>
    </source>
</evidence>
<sequence>MEKIIALADVILVAQQLSDSLRLGFLARSHHLTSEFIELLELYLAQNALENAQLTHILNVMLDTQQRDDRLYYADILQYELIPFLTDI</sequence>
<dbReference type="RefSeq" id="WP_184426093.1">
    <property type="nucleotide sequence ID" value="NZ_AP027362.1"/>
</dbReference>
<proteinExistence type="predicted"/>
<dbReference type="AlphaFoldDB" id="A0A7X0NJQ9"/>
<dbReference type="EMBL" id="JACHHU010000035">
    <property type="protein sequence ID" value="MBB6544713.1"/>
    <property type="molecule type" value="Genomic_DNA"/>
</dbReference>
<organism evidence="1 2">
    <name type="scientific">Thalassotalea piscium</name>
    <dbReference type="NCBI Taxonomy" id="1230533"/>
    <lineage>
        <taxon>Bacteria</taxon>
        <taxon>Pseudomonadati</taxon>
        <taxon>Pseudomonadota</taxon>
        <taxon>Gammaproteobacteria</taxon>
        <taxon>Alteromonadales</taxon>
        <taxon>Colwelliaceae</taxon>
        <taxon>Thalassotalea</taxon>
    </lineage>
</organism>
<reference evidence="1 2" key="1">
    <citation type="submission" date="2020-08" db="EMBL/GenBank/DDBJ databases">
        <title>Genomic Encyclopedia of Type Strains, Phase IV (KMG-IV): sequencing the most valuable type-strain genomes for metagenomic binning, comparative biology and taxonomic classification.</title>
        <authorList>
            <person name="Goeker M."/>
        </authorList>
    </citation>
    <scope>NUCLEOTIDE SEQUENCE [LARGE SCALE GENOMIC DNA]</scope>
    <source>
        <strain evidence="1 2">DSM 26287</strain>
    </source>
</reference>
<gene>
    <name evidence="1" type="ORF">HNQ55_003246</name>
</gene>
<accession>A0A7X0NJQ9</accession>
<keyword evidence="2" id="KW-1185">Reference proteome</keyword>
<protein>
    <submittedName>
        <fullName evidence="1">Uncharacterized protein</fullName>
    </submittedName>
</protein>
<dbReference type="Proteomes" id="UP000537141">
    <property type="component" value="Unassembled WGS sequence"/>
</dbReference>